<dbReference type="HOGENOM" id="CLU_009060_0_0_4"/>
<dbReference type="GO" id="GO:0042597">
    <property type="term" value="C:periplasmic space"/>
    <property type="evidence" value="ECO:0007669"/>
    <property type="project" value="UniProtKB-SubCell"/>
</dbReference>
<dbReference type="RefSeq" id="WP_012345686.1">
    <property type="nucleotide sequence ID" value="NC_010524.1"/>
</dbReference>
<dbReference type="InterPro" id="IPR045087">
    <property type="entry name" value="Cu-oxidase_fam"/>
</dbReference>
<feature type="region of interest" description="Disordered" evidence="2">
    <location>
        <begin position="120"/>
        <end position="154"/>
    </location>
</feature>
<evidence type="ECO:0000313" key="5">
    <source>
        <dbReference type="EMBL" id="ACB32924.1"/>
    </source>
</evidence>
<protein>
    <submittedName>
        <fullName evidence="5">Multicopper oxidase type 2</fullName>
    </submittedName>
</protein>
<dbReference type="GO" id="GO:0016491">
    <property type="term" value="F:oxidoreductase activity"/>
    <property type="evidence" value="ECO:0007669"/>
    <property type="project" value="InterPro"/>
</dbReference>
<dbReference type="AlphaFoldDB" id="B1XZS8"/>
<accession>B1XZS8</accession>
<feature type="domain" description="Plastocyanin-like" evidence="4">
    <location>
        <begin position="812"/>
        <end position="899"/>
    </location>
</feature>
<dbReference type="STRING" id="395495.Lcho_0649"/>
<dbReference type="SUPFAM" id="SSF49503">
    <property type="entry name" value="Cupredoxins"/>
    <property type="match status" value="2"/>
</dbReference>
<reference evidence="5 6" key="1">
    <citation type="submission" date="2008-03" db="EMBL/GenBank/DDBJ databases">
        <title>Complete sequence of Leptothrix cholodnii SP-6.</title>
        <authorList>
            <consortium name="US DOE Joint Genome Institute"/>
            <person name="Copeland A."/>
            <person name="Lucas S."/>
            <person name="Lapidus A."/>
            <person name="Glavina del Rio T."/>
            <person name="Dalin E."/>
            <person name="Tice H."/>
            <person name="Bruce D."/>
            <person name="Goodwin L."/>
            <person name="Pitluck S."/>
            <person name="Chertkov O."/>
            <person name="Brettin T."/>
            <person name="Detter J.C."/>
            <person name="Han C."/>
            <person name="Kuske C.R."/>
            <person name="Schmutz J."/>
            <person name="Larimer F."/>
            <person name="Land M."/>
            <person name="Hauser L."/>
            <person name="Kyrpides N."/>
            <person name="Lykidis A."/>
            <person name="Emerson D."/>
            <person name="Richardson P."/>
        </authorList>
    </citation>
    <scope>NUCLEOTIDE SEQUENCE [LARGE SCALE GENOMIC DNA]</scope>
    <source>
        <strain evidence="6">ATCC 51168 / LMG 8142 / SP-6</strain>
    </source>
</reference>
<comment type="subcellular location">
    <subcellularLocation>
        <location evidence="1">Periplasm</location>
    </subcellularLocation>
</comment>
<dbReference type="PANTHER" id="PTHR48267">
    <property type="entry name" value="CUPREDOXIN SUPERFAMILY PROTEIN"/>
    <property type="match status" value="1"/>
</dbReference>
<organism evidence="5 6">
    <name type="scientific">Leptothrix cholodnii (strain ATCC 51168 / LMG 8142 / SP-6)</name>
    <name type="common">Leptothrix discophora (strain SP-6)</name>
    <dbReference type="NCBI Taxonomy" id="395495"/>
    <lineage>
        <taxon>Bacteria</taxon>
        <taxon>Pseudomonadati</taxon>
        <taxon>Pseudomonadota</taxon>
        <taxon>Betaproteobacteria</taxon>
        <taxon>Burkholderiales</taxon>
        <taxon>Sphaerotilaceae</taxon>
        <taxon>Leptothrix</taxon>
    </lineage>
</organism>
<dbReference type="InterPro" id="IPR008972">
    <property type="entry name" value="Cupredoxin"/>
</dbReference>
<feature type="chain" id="PRO_5005336264" evidence="3">
    <location>
        <begin position="23"/>
        <end position="945"/>
    </location>
</feature>
<dbReference type="GO" id="GO:0005507">
    <property type="term" value="F:copper ion binding"/>
    <property type="evidence" value="ECO:0007669"/>
    <property type="project" value="InterPro"/>
</dbReference>
<dbReference type="eggNOG" id="COG2132">
    <property type="taxonomic scope" value="Bacteria"/>
</dbReference>
<evidence type="ECO:0000256" key="2">
    <source>
        <dbReference type="SAM" id="MobiDB-lite"/>
    </source>
</evidence>
<dbReference type="InterPro" id="IPR011706">
    <property type="entry name" value="Cu-oxidase_C"/>
</dbReference>
<evidence type="ECO:0000259" key="4">
    <source>
        <dbReference type="Pfam" id="PF07731"/>
    </source>
</evidence>
<evidence type="ECO:0000256" key="3">
    <source>
        <dbReference type="SAM" id="SignalP"/>
    </source>
</evidence>
<dbReference type="Pfam" id="PF07731">
    <property type="entry name" value="Cu-oxidase_2"/>
    <property type="match status" value="1"/>
</dbReference>
<dbReference type="OrthoDB" id="9757546at2"/>
<name>B1XZS8_LEPCP</name>
<gene>
    <name evidence="5" type="ordered locus">Lcho_0649</name>
</gene>
<feature type="signal peptide" evidence="3">
    <location>
        <begin position="1"/>
        <end position="22"/>
    </location>
</feature>
<dbReference type="PANTHER" id="PTHR48267:SF1">
    <property type="entry name" value="BILIRUBIN OXIDASE"/>
    <property type="match status" value="1"/>
</dbReference>
<dbReference type="KEGG" id="lch:Lcho_0649"/>
<keyword evidence="3" id="KW-0732">Signal</keyword>
<dbReference type="Proteomes" id="UP000001693">
    <property type="component" value="Chromosome"/>
</dbReference>
<proteinExistence type="predicted"/>
<evidence type="ECO:0000313" key="6">
    <source>
        <dbReference type="Proteomes" id="UP000001693"/>
    </source>
</evidence>
<evidence type="ECO:0000256" key="1">
    <source>
        <dbReference type="ARBA" id="ARBA00004418"/>
    </source>
</evidence>
<dbReference type="CDD" id="cd13866">
    <property type="entry name" value="CuRO_2_BOD"/>
    <property type="match status" value="1"/>
</dbReference>
<keyword evidence="6" id="KW-1185">Reference proteome</keyword>
<dbReference type="EMBL" id="CP001013">
    <property type="protein sequence ID" value="ACB32924.1"/>
    <property type="molecule type" value="Genomic_DNA"/>
</dbReference>
<sequence length="945" mass="104468" precursor="true">MRRGAYILGALGAVSLSVAVTAQVVGEVDIFGDPPPNDPSALIEPAIGDQANEDLKLLEHSNHSSYEGTPNGEKADVYVEAAIQPLQQTSEKIPTGGKPSPDFGAKRYTTPLLMFEEFGPEKLDPSVQAGTNPLPRPKIGPLPAQDPRSAARSAPDGTELEAFLAQPGMYPFPTHQSNTLDANPWRDDVAEFLGRSVNSPAEGRPPGEGWAHQRWNEMYPQAFFKTAQAGSRVNNGFRDQKQLHKYKVGEFGPGGLYHKPFLTSKANGTTAGIDVRFHQNFPVQHQNSVWTFDGTMPPKLLMVRYGEPILMRHYNALPIDPAANKGFGLHTISTHMHNGHNPAESDGVAQAFFFPGQFYDYRWPIQLAGYDTVNTGATDPRAGFPCSPGETLFVNDASPGKKACPANGVIKIRGDWRETMSTQWFHDHMLDFTAQNVYKGNAVMMNYYSAIDRGNEKIDCHYTDPNANDPSKVPTKVNLCLPSGSGMPWGNRDYDINLVIADKAWGRDGQLWFNVFNKDGFLGDRILTNFVYHPYLDVRARRYRFRILPGSVSRYFALALVHERTDTKGEIKATVGGKKISYDRVPFHMVANDGNILEHAVPFDGTVDLDANGDKLEHKGTLPQMAIAERYDIVVDFKKFKAGDKLYFVNTQEHADPVKTNRRIPVADVLTGKYKPAVLEDKDGDGVADRWTDGDPGVGKFMELRIQSCKNAAGKAVACVDTSMNPADYVAGKKKMVPLKLNRDDPVHHAKLQNATHREFKFGHSGGTDEQPWTIKTDGGPGYNADMRRITAAPQLSTGPTAGGSVQNESPYEVWYLELQGSWDHPVHVHFEEGIILRRDGKAPPEWEKWARKDIYRIGPDPHAGSSVEVALQFREFAGTFVEHCHATQHEDNAMLMRWDLERPGQTLAMPTPMPTWDGVHYTGSAALATFKSGAGTGTTYQLGQ</sequence>
<dbReference type="Gene3D" id="2.60.40.420">
    <property type="entry name" value="Cupredoxins - blue copper proteins"/>
    <property type="match status" value="3"/>
</dbReference>